<sequence>MFKLLGNKRLFILLIGIVMFIALMGFTLGQRESLSWPEKFVRDTTGFVQRIFYKPAALIAGFFEDIGNMKDIYEENERLKIAAAQYHADKVRFSGLEEENTRLEEALNFTETQRNKYKYENRIAQVVSVSGDPTDKTLVIDIGSKDGIKPGMAVRSIDGLVGTISNASNFSSTVKLLTSMDAKDPTSNGIAVTVVGKEKSFGVLENYNAEDRTFEMSRIEEDDPIKVGDQIMTSGSGGKFPKYLLIGKVKEIRVSEYGQTRTAIIEPAANFTDWKELFVVFTPEVQE</sequence>
<comment type="similarity">
    <text evidence="1 5">Belongs to the MreC family.</text>
</comment>
<dbReference type="Gene3D" id="2.40.10.350">
    <property type="entry name" value="Rod shape-determining protein MreC, domain 2"/>
    <property type="match status" value="1"/>
</dbReference>
<dbReference type="Gene3D" id="2.40.10.340">
    <property type="entry name" value="Rod shape-determining protein MreC, domain 1"/>
    <property type="match status" value="1"/>
</dbReference>
<proteinExistence type="inferred from homology"/>
<dbReference type="InterPro" id="IPR055342">
    <property type="entry name" value="MreC_beta-barrel_core"/>
</dbReference>
<dbReference type="PANTHER" id="PTHR34138:SF1">
    <property type="entry name" value="CELL SHAPE-DETERMINING PROTEIN MREC"/>
    <property type="match status" value="1"/>
</dbReference>
<evidence type="ECO:0000313" key="7">
    <source>
        <dbReference type="EMBL" id="MDP4095663.1"/>
    </source>
</evidence>
<protein>
    <recommendedName>
        <fullName evidence="2 5">Cell shape-determining protein MreC</fullName>
    </recommendedName>
    <alternativeName>
        <fullName evidence="4 5">Cell shape protein MreC</fullName>
    </alternativeName>
</protein>
<dbReference type="InterPro" id="IPR007221">
    <property type="entry name" value="MreC"/>
</dbReference>
<dbReference type="NCBIfam" id="TIGR00219">
    <property type="entry name" value="mreC"/>
    <property type="match status" value="1"/>
</dbReference>
<dbReference type="InterPro" id="IPR042175">
    <property type="entry name" value="Cell/Rod_MreC_2"/>
</dbReference>
<gene>
    <name evidence="7" type="primary">mreC</name>
    <name evidence="7" type="ORF">OIN60_02505</name>
</gene>
<evidence type="ECO:0000313" key="8">
    <source>
        <dbReference type="Proteomes" id="UP001241848"/>
    </source>
</evidence>
<feature type="domain" description="Rod shape-determining protein MreC beta-barrel core" evidence="6">
    <location>
        <begin position="126"/>
        <end position="280"/>
    </location>
</feature>
<dbReference type="Pfam" id="PF04085">
    <property type="entry name" value="MreC"/>
    <property type="match status" value="1"/>
</dbReference>
<accession>A0ABT9FLQ2</accession>
<dbReference type="InterPro" id="IPR042177">
    <property type="entry name" value="Cell/Rod_1"/>
</dbReference>
<name>A0ABT9FLQ2_9BACL</name>
<evidence type="ECO:0000256" key="1">
    <source>
        <dbReference type="ARBA" id="ARBA00009369"/>
    </source>
</evidence>
<dbReference type="Proteomes" id="UP001241848">
    <property type="component" value="Unassembled WGS sequence"/>
</dbReference>
<evidence type="ECO:0000256" key="2">
    <source>
        <dbReference type="ARBA" id="ARBA00013855"/>
    </source>
</evidence>
<evidence type="ECO:0000256" key="4">
    <source>
        <dbReference type="ARBA" id="ARBA00032089"/>
    </source>
</evidence>
<dbReference type="PIRSF" id="PIRSF038471">
    <property type="entry name" value="MreC"/>
    <property type="match status" value="1"/>
</dbReference>
<dbReference type="EMBL" id="JAPCKK010000005">
    <property type="protein sequence ID" value="MDP4095663.1"/>
    <property type="molecule type" value="Genomic_DNA"/>
</dbReference>
<comment type="caution">
    <text evidence="7">The sequence shown here is derived from an EMBL/GenBank/DDBJ whole genome shotgun (WGS) entry which is preliminary data.</text>
</comment>
<organism evidence="7 8">
    <name type="scientific">Paenibacillus zeirhizosphaerae</name>
    <dbReference type="NCBI Taxonomy" id="2987519"/>
    <lineage>
        <taxon>Bacteria</taxon>
        <taxon>Bacillati</taxon>
        <taxon>Bacillota</taxon>
        <taxon>Bacilli</taxon>
        <taxon>Bacillales</taxon>
        <taxon>Paenibacillaceae</taxon>
        <taxon>Paenibacillus</taxon>
    </lineage>
</organism>
<keyword evidence="3 5" id="KW-0133">Cell shape</keyword>
<evidence type="ECO:0000256" key="5">
    <source>
        <dbReference type="PIRNR" id="PIRNR038471"/>
    </source>
</evidence>
<comment type="function">
    <text evidence="5">Involved in formation and maintenance of cell shape.</text>
</comment>
<evidence type="ECO:0000256" key="3">
    <source>
        <dbReference type="ARBA" id="ARBA00022960"/>
    </source>
</evidence>
<dbReference type="PANTHER" id="PTHR34138">
    <property type="entry name" value="CELL SHAPE-DETERMINING PROTEIN MREC"/>
    <property type="match status" value="1"/>
</dbReference>
<evidence type="ECO:0000259" key="6">
    <source>
        <dbReference type="Pfam" id="PF04085"/>
    </source>
</evidence>
<keyword evidence="8" id="KW-1185">Reference proteome</keyword>
<reference evidence="7 8" key="1">
    <citation type="submission" date="2022-10" db="EMBL/GenBank/DDBJ databases">
        <title>Paenibacillus description and whole genome data of maize root bacterial community.</title>
        <authorList>
            <person name="Marton D."/>
            <person name="Farkas M."/>
            <person name="Cserhati M."/>
        </authorList>
    </citation>
    <scope>NUCLEOTIDE SEQUENCE [LARGE SCALE GENOMIC DNA]</scope>
    <source>
        <strain evidence="7 8">P96</strain>
    </source>
</reference>